<evidence type="ECO:0000259" key="2">
    <source>
        <dbReference type="Pfam" id="PF18291"/>
    </source>
</evidence>
<dbReference type="InterPro" id="IPR010992">
    <property type="entry name" value="IHF-like_DNA-bd_dom_sf"/>
</dbReference>
<dbReference type="AlphaFoldDB" id="A0A4R5AVT6"/>
<dbReference type="SUPFAM" id="SSF47729">
    <property type="entry name" value="IHF-like DNA-binding proteins"/>
    <property type="match status" value="1"/>
</dbReference>
<dbReference type="RefSeq" id="WP_131910508.1">
    <property type="nucleotide sequence ID" value="NZ_SMFM01000008.1"/>
</dbReference>
<gene>
    <name evidence="3" type="ORF">E0F89_14575</name>
</gene>
<dbReference type="GO" id="GO:0003677">
    <property type="term" value="F:DNA binding"/>
    <property type="evidence" value="ECO:0007669"/>
    <property type="project" value="UniProtKB-KW"/>
</dbReference>
<comment type="caution">
    <text evidence="3">The sequence shown here is derived from an EMBL/GenBank/DDBJ whole genome shotgun (WGS) entry which is preliminary data.</text>
</comment>
<evidence type="ECO:0000256" key="1">
    <source>
        <dbReference type="ARBA" id="ARBA00023125"/>
    </source>
</evidence>
<keyword evidence="1 3" id="KW-0238">DNA-binding</keyword>
<sequence>MSISFKMVPKKNNLVSPPQIKYYPCAIHEGEDDLESLADIVSSQSTISKADCYGVIMALTKVIGESLADGRIVRIDSLGSFQITVRGLPGESPDELGKATIKGANIIYKPSKNMKKMLNGLTYKRIR</sequence>
<feature type="domain" description="HU" evidence="2">
    <location>
        <begin position="1"/>
        <end position="125"/>
    </location>
</feature>
<organism evidence="3 4">
    <name type="scientific">Flavobacterium caseinilyticum</name>
    <dbReference type="NCBI Taxonomy" id="2541732"/>
    <lineage>
        <taxon>Bacteria</taxon>
        <taxon>Pseudomonadati</taxon>
        <taxon>Bacteroidota</taxon>
        <taxon>Flavobacteriia</taxon>
        <taxon>Flavobacteriales</taxon>
        <taxon>Flavobacteriaceae</taxon>
        <taxon>Flavobacterium</taxon>
    </lineage>
</organism>
<dbReference type="Proteomes" id="UP000295278">
    <property type="component" value="Unassembled WGS sequence"/>
</dbReference>
<dbReference type="EMBL" id="SMFM01000008">
    <property type="protein sequence ID" value="TDD74722.1"/>
    <property type="molecule type" value="Genomic_DNA"/>
</dbReference>
<proteinExistence type="predicted"/>
<dbReference type="OrthoDB" id="9809801at2"/>
<accession>A0A4R5AVT6</accession>
<keyword evidence="4" id="KW-1185">Reference proteome</keyword>
<dbReference type="InterPro" id="IPR041607">
    <property type="entry name" value="HU-HIG"/>
</dbReference>
<dbReference type="Gene3D" id="4.10.520.10">
    <property type="entry name" value="IHF-like DNA-binding proteins"/>
    <property type="match status" value="1"/>
</dbReference>
<evidence type="ECO:0000313" key="4">
    <source>
        <dbReference type="Proteomes" id="UP000295278"/>
    </source>
</evidence>
<evidence type="ECO:0000313" key="3">
    <source>
        <dbReference type="EMBL" id="TDD74722.1"/>
    </source>
</evidence>
<protein>
    <submittedName>
        <fullName evidence="3">DNA-binding protein</fullName>
    </submittedName>
</protein>
<reference evidence="3 4" key="1">
    <citation type="submission" date="2019-03" db="EMBL/GenBank/DDBJ databases">
        <title>Flavobacterium AT-3-2 sp. nov., isolated from arctic soil.</title>
        <authorList>
            <person name="Chaudhary D.K."/>
        </authorList>
    </citation>
    <scope>NUCLEOTIDE SEQUENCE [LARGE SCALE GENOMIC DNA]</scope>
    <source>
        <strain evidence="3 4">AT-3-2</strain>
    </source>
</reference>
<name>A0A4R5AVT6_9FLAO</name>
<dbReference type="Pfam" id="PF18291">
    <property type="entry name" value="HU-HIG"/>
    <property type="match status" value="1"/>
</dbReference>